<dbReference type="InterPro" id="IPR032675">
    <property type="entry name" value="LRR_dom_sf"/>
</dbReference>
<comment type="caution">
    <text evidence="1">The sequence shown here is derived from an EMBL/GenBank/DDBJ whole genome shotgun (WGS) entry which is preliminary data.</text>
</comment>
<sequence>NLEFFNASLFLPFEELRSLDLSYNDLVGVVKNEGFGKLSKLRQLENLDLICKKFNDSTLSFLSKISTLKSLNLGENDFFYKTKSN</sequence>
<gene>
    <name evidence="1" type="ORF">Golax_021561</name>
</gene>
<reference evidence="1 2" key="1">
    <citation type="journal article" date="2019" name="Genome Biol. Evol.">
        <title>Insights into the evolution of the New World diploid cottons (Gossypium, subgenus Houzingenia) based on genome sequencing.</title>
        <authorList>
            <person name="Grover C.E."/>
            <person name="Arick M.A. 2nd"/>
            <person name="Thrash A."/>
            <person name="Conover J.L."/>
            <person name="Sanders W.S."/>
            <person name="Peterson D.G."/>
            <person name="Frelichowski J.E."/>
            <person name="Scheffler J.A."/>
            <person name="Scheffler B.E."/>
            <person name="Wendel J.F."/>
        </authorList>
    </citation>
    <scope>NUCLEOTIDE SEQUENCE [LARGE SCALE GENOMIC DNA]</scope>
    <source>
        <strain evidence="1">4</strain>
        <tissue evidence="1">Leaf</tissue>
    </source>
</reference>
<dbReference type="SUPFAM" id="SSF52047">
    <property type="entry name" value="RNI-like"/>
    <property type="match status" value="1"/>
</dbReference>
<proteinExistence type="predicted"/>
<feature type="non-terminal residue" evidence="1">
    <location>
        <position position="1"/>
    </location>
</feature>
<dbReference type="Gene3D" id="3.80.10.10">
    <property type="entry name" value="Ribonuclease Inhibitor"/>
    <property type="match status" value="1"/>
</dbReference>
<organism evidence="1 2">
    <name type="scientific">Gossypium laxum</name>
    <dbReference type="NCBI Taxonomy" id="34288"/>
    <lineage>
        <taxon>Eukaryota</taxon>
        <taxon>Viridiplantae</taxon>
        <taxon>Streptophyta</taxon>
        <taxon>Embryophyta</taxon>
        <taxon>Tracheophyta</taxon>
        <taxon>Spermatophyta</taxon>
        <taxon>Magnoliopsida</taxon>
        <taxon>eudicotyledons</taxon>
        <taxon>Gunneridae</taxon>
        <taxon>Pentapetalae</taxon>
        <taxon>rosids</taxon>
        <taxon>malvids</taxon>
        <taxon>Malvales</taxon>
        <taxon>Malvaceae</taxon>
        <taxon>Malvoideae</taxon>
        <taxon>Gossypium</taxon>
    </lineage>
</organism>
<dbReference type="EMBL" id="JABEZV010000011">
    <property type="protein sequence ID" value="MBA0724919.1"/>
    <property type="molecule type" value="Genomic_DNA"/>
</dbReference>
<dbReference type="Proteomes" id="UP000593574">
    <property type="component" value="Unassembled WGS sequence"/>
</dbReference>
<evidence type="ECO:0000313" key="2">
    <source>
        <dbReference type="Proteomes" id="UP000593574"/>
    </source>
</evidence>
<keyword evidence="2" id="KW-1185">Reference proteome</keyword>
<accession>A0A7J9AND0</accession>
<protein>
    <submittedName>
        <fullName evidence="1">Uncharacterized protein</fullName>
    </submittedName>
</protein>
<name>A0A7J9AND0_9ROSI</name>
<dbReference type="AlphaFoldDB" id="A0A7J9AND0"/>
<evidence type="ECO:0000313" key="1">
    <source>
        <dbReference type="EMBL" id="MBA0724919.1"/>
    </source>
</evidence>